<dbReference type="InterPro" id="IPR034006">
    <property type="entry name" value="M3B_PepF_2"/>
</dbReference>
<dbReference type="GO" id="GO:0046872">
    <property type="term" value="F:metal ion binding"/>
    <property type="evidence" value="ECO:0007669"/>
    <property type="project" value="UniProtKB-UniRule"/>
</dbReference>
<keyword evidence="4 6" id="KW-0862">Zinc</keyword>
<dbReference type="PANTHER" id="PTHR34217:SF1">
    <property type="entry name" value="CARBOXYPEPTIDASE 1"/>
    <property type="match status" value="1"/>
</dbReference>
<evidence type="ECO:0000259" key="8">
    <source>
        <dbReference type="Pfam" id="PF08439"/>
    </source>
</evidence>
<dbReference type="SUPFAM" id="SSF55486">
    <property type="entry name" value="Metalloproteases ('zincins'), catalytic domain"/>
    <property type="match status" value="1"/>
</dbReference>
<dbReference type="RefSeq" id="WP_137028859.1">
    <property type="nucleotide sequence ID" value="NZ_SZNK01000001.1"/>
</dbReference>
<evidence type="ECO:0000256" key="5">
    <source>
        <dbReference type="ARBA" id="ARBA00023049"/>
    </source>
</evidence>
<dbReference type="InterPro" id="IPR042088">
    <property type="entry name" value="OligoPept_F_C"/>
</dbReference>
<comment type="caution">
    <text evidence="9">The sequence shown here is derived from an EMBL/GenBank/DDBJ whole genome shotgun (WGS) entry which is preliminary data.</text>
</comment>
<accession>A0A4U2Y6L7</accession>
<sequence length="594" mass="69025">MRWKLDVLYTSFDAYEFCDDMKKCKEDLNAIEKWIETNSNSDFDASNKIETYLNRLNSFYDRFDRLYQFADLTFYEDNENQKSLEAIADLQRMKARSVKPLVAFQKWISTLGNLNELIQSSEFLKEHKFYLTELVEKNEYVLTEKSEEFIAEMENMGSNIWTRMHNELTSNLMVNVTINDEQKLIPLSMARNMAYDKNFTVRKNAYEAEMKAYSEIENACAACLNGIKGEVITLSEMRGYSSPLKKTLLDQKMSEAALDTMINAIQERLPSFHAFYRRKAELLDAKNGLPFFELFAPLDTGSLTFTFEQAKDLIIENFGAFSDSMGCFAKKAFQESWIDAEPRKGKRGGALCVNLYSVRESRILCNFTGSLSDVVTLAHELGHGYHNECLRNQSYVNSKPPLPIAETASIFSEIIVKQAELQKREGREKYIILENDVSQSSKAIVDVHSRFLFESELFKRRRNKVLSPIDLKNMMKKSQIDSYGTSLDPDFLHPYMWVCKAQYYYADNNFYNFPYTFGLLFSKVLYEKYIENKSAFVKLYDQFLSVSGQMSIRTLAKKLDIDVESMDFWRGSLRIVEEDINRFLLYRNGKGIIE</sequence>
<keyword evidence="2 6" id="KW-0479">Metal-binding</keyword>
<gene>
    <name evidence="9" type="ORF">E8L90_08280</name>
</gene>
<dbReference type="Pfam" id="PF01432">
    <property type="entry name" value="Peptidase_M3"/>
    <property type="match status" value="1"/>
</dbReference>
<evidence type="ECO:0000259" key="7">
    <source>
        <dbReference type="Pfam" id="PF01432"/>
    </source>
</evidence>
<organism evidence="9 10">
    <name type="scientific">Brevibacillus antibioticus</name>
    <dbReference type="NCBI Taxonomy" id="2570228"/>
    <lineage>
        <taxon>Bacteria</taxon>
        <taxon>Bacillati</taxon>
        <taxon>Bacillota</taxon>
        <taxon>Bacilli</taxon>
        <taxon>Bacillales</taxon>
        <taxon>Paenibacillaceae</taxon>
        <taxon>Brevibacillus</taxon>
    </lineage>
</organism>
<dbReference type="GO" id="GO:0006508">
    <property type="term" value="P:proteolysis"/>
    <property type="evidence" value="ECO:0007669"/>
    <property type="project" value="UniProtKB-KW"/>
</dbReference>
<name>A0A4U2Y6L7_9BACL</name>
<feature type="domain" description="Oligopeptidase F N-terminal" evidence="8">
    <location>
        <begin position="114"/>
        <end position="172"/>
    </location>
</feature>
<keyword evidence="10" id="KW-1185">Reference proteome</keyword>
<proteinExistence type="inferred from homology"/>
<dbReference type="AlphaFoldDB" id="A0A4U2Y6L7"/>
<reference evidence="9 10" key="1">
    <citation type="submission" date="2019-04" db="EMBL/GenBank/DDBJ databases">
        <title>Whole genome sequencing of Brevibacillus sp. TGS2-1.</title>
        <authorList>
            <person name="Choi A."/>
        </authorList>
    </citation>
    <scope>NUCLEOTIDE SEQUENCE [LARGE SCALE GENOMIC DNA]</scope>
    <source>
        <strain evidence="9 10">TGS2-1</strain>
    </source>
</reference>
<keyword evidence="5 6" id="KW-0482">Metalloprotease</keyword>
<dbReference type="CDD" id="cd09607">
    <property type="entry name" value="M3B_PepF"/>
    <property type="match status" value="1"/>
</dbReference>
<feature type="domain" description="Peptidase M3A/M3B catalytic" evidence="7">
    <location>
        <begin position="193"/>
        <end position="571"/>
    </location>
</feature>
<dbReference type="GO" id="GO:0004181">
    <property type="term" value="F:metallocarboxypeptidase activity"/>
    <property type="evidence" value="ECO:0007669"/>
    <property type="project" value="InterPro"/>
</dbReference>
<dbReference type="InterPro" id="IPR001333">
    <property type="entry name" value="Peptidase_M32_Taq"/>
</dbReference>
<dbReference type="GO" id="GO:0004222">
    <property type="term" value="F:metalloendopeptidase activity"/>
    <property type="evidence" value="ECO:0007669"/>
    <property type="project" value="InterPro"/>
</dbReference>
<keyword evidence="1 6" id="KW-0645">Protease</keyword>
<evidence type="ECO:0000256" key="2">
    <source>
        <dbReference type="ARBA" id="ARBA00022723"/>
    </source>
</evidence>
<dbReference type="Proteomes" id="UP000307841">
    <property type="component" value="Unassembled WGS sequence"/>
</dbReference>
<dbReference type="Gene3D" id="1.20.140.70">
    <property type="entry name" value="Oligopeptidase f, N-terminal domain"/>
    <property type="match status" value="1"/>
</dbReference>
<dbReference type="Pfam" id="PF08439">
    <property type="entry name" value="Peptidase_M3_N"/>
    <property type="match status" value="1"/>
</dbReference>
<protein>
    <submittedName>
        <fullName evidence="9">M3 family oligoendopeptidase</fullName>
    </submittedName>
</protein>
<comment type="cofactor">
    <cofactor evidence="6">
        <name>Zn(2+)</name>
        <dbReference type="ChEBI" id="CHEBI:29105"/>
    </cofactor>
    <text evidence="6">Binds 1 zinc ion.</text>
</comment>
<evidence type="ECO:0000256" key="4">
    <source>
        <dbReference type="ARBA" id="ARBA00022833"/>
    </source>
</evidence>
<keyword evidence="3 6" id="KW-0378">Hydrolase</keyword>
<dbReference type="PANTHER" id="PTHR34217">
    <property type="entry name" value="METAL-DEPENDENT CARBOXYPEPTIDASE"/>
    <property type="match status" value="1"/>
</dbReference>
<evidence type="ECO:0000256" key="1">
    <source>
        <dbReference type="ARBA" id="ARBA00022670"/>
    </source>
</evidence>
<evidence type="ECO:0000256" key="6">
    <source>
        <dbReference type="RuleBase" id="RU003435"/>
    </source>
</evidence>
<dbReference type="OrthoDB" id="9769691at2"/>
<dbReference type="EMBL" id="SZNK01000001">
    <property type="protein sequence ID" value="TKI55442.1"/>
    <property type="molecule type" value="Genomic_DNA"/>
</dbReference>
<evidence type="ECO:0000256" key="3">
    <source>
        <dbReference type="ARBA" id="ARBA00022801"/>
    </source>
</evidence>
<dbReference type="Gene3D" id="1.10.1370.20">
    <property type="entry name" value="Oligoendopeptidase f, C-terminal domain"/>
    <property type="match status" value="1"/>
</dbReference>
<dbReference type="InterPro" id="IPR013647">
    <property type="entry name" value="OligopepF_N_dom"/>
</dbReference>
<comment type="similarity">
    <text evidence="6">Belongs to the peptidase M3 family.</text>
</comment>
<evidence type="ECO:0000313" key="9">
    <source>
        <dbReference type="EMBL" id="TKI55442.1"/>
    </source>
</evidence>
<dbReference type="InterPro" id="IPR001567">
    <property type="entry name" value="Pept_M3A_M3B_dom"/>
</dbReference>
<evidence type="ECO:0000313" key="10">
    <source>
        <dbReference type="Proteomes" id="UP000307841"/>
    </source>
</evidence>